<keyword evidence="2" id="KW-1185">Reference proteome</keyword>
<dbReference type="AlphaFoldDB" id="A0A9W9TBT4"/>
<protein>
    <submittedName>
        <fullName evidence="1">Uncharacterized protein</fullName>
    </submittedName>
</protein>
<organism evidence="1 2">
    <name type="scientific">Penicillium chermesinum</name>
    <dbReference type="NCBI Taxonomy" id="63820"/>
    <lineage>
        <taxon>Eukaryota</taxon>
        <taxon>Fungi</taxon>
        <taxon>Dikarya</taxon>
        <taxon>Ascomycota</taxon>
        <taxon>Pezizomycotina</taxon>
        <taxon>Eurotiomycetes</taxon>
        <taxon>Eurotiomycetidae</taxon>
        <taxon>Eurotiales</taxon>
        <taxon>Aspergillaceae</taxon>
        <taxon>Penicillium</taxon>
    </lineage>
</organism>
<gene>
    <name evidence="1" type="ORF">N7468_009970</name>
</gene>
<proteinExistence type="predicted"/>
<dbReference type="GeneID" id="83206569"/>
<dbReference type="OrthoDB" id="2943660at2759"/>
<reference evidence="1" key="1">
    <citation type="submission" date="2022-11" db="EMBL/GenBank/DDBJ databases">
        <authorList>
            <person name="Petersen C."/>
        </authorList>
    </citation>
    <scope>NUCLEOTIDE SEQUENCE</scope>
    <source>
        <strain evidence="1">IBT 19713</strain>
    </source>
</reference>
<dbReference type="RefSeq" id="XP_058325833.1">
    <property type="nucleotide sequence ID" value="XM_058479265.1"/>
</dbReference>
<comment type="caution">
    <text evidence="1">The sequence shown here is derived from an EMBL/GenBank/DDBJ whole genome shotgun (WGS) entry which is preliminary data.</text>
</comment>
<dbReference type="EMBL" id="JAPQKS010000008">
    <property type="protein sequence ID" value="KAJ5216962.1"/>
    <property type="molecule type" value="Genomic_DNA"/>
</dbReference>
<evidence type="ECO:0000313" key="1">
    <source>
        <dbReference type="EMBL" id="KAJ5216962.1"/>
    </source>
</evidence>
<sequence>MTVYVNQTVHHYCDEVELGYGALRSHVANLTVRAEDILNFYHENSPGAPIMFDRLYTSGLGAL</sequence>
<name>A0A9W9TBT4_9EURO</name>
<dbReference type="Proteomes" id="UP001150941">
    <property type="component" value="Unassembled WGS sequence"/>
</dbReference>
<evidence type="ECO:0000313" key="2">
    <source>
        <dbReference type="Proteomes" id="UP001150941"/>
    </source>
</evidence>
<accession>A0A9W9TBT4</accession>
<reference evidence="1" key="2">
    <citation type="journal article" date="2023" name="IMA Fungus">
        <title>Comparative genomic study of the Penicillium genus elucidates a diverse pangenome and 15 lateral gene transfer events.</title>
        <authorList>
            <person name="Petersen C."/>
            <person name="Sorensen T."/>
            <person name="Nielsen M.R."/>
            <person name="Sondergaard T.E."/>
            <person name="Sorensen J.L."/>
            <person name="Fitzpatrick D.A."/>
            <person name="Frisvad J.C."/>
            <person name="Nielsen K.L."/>
        </authorList>
    </citation>
    <scope>NUCLEOTIDE SEQUENCE</scope>
    <source>
        <strain evidence="1">IBT 19713</strain>
    </source>
</reference>